<dbReference type="EMBL" id="AONB01000002">
    <property type="protein sequence ID" value="EXJ12494.1"/>
    <property type="molecule type" value="Genomic_DNA"/>
</dbReference>
<feature type="transmembrane region" description="Helical" evidence="1">
    <location>
        <begin position="6"/>
        <end position="29"/>
    </location>
</feature>
<feature type="transmembrane region" description="Helical" evidence="1">
    <location>
        <begin position="83"/>
        <end position="104"/>
    </location>
</feature>
<evidence type="ECO:0000313" key="3">
    <source>
        <dbReference type="Proteomes" id="UP000019464"/>
    </source>
</evidence>
<keyword evidence="1" id="KW-0472">Membrane</keyword>
<dbReference type="OrthoDB" id="6119856at2"/>
<gene>
    <name evidence="2" type="ORF">D791_00739</name>
</gene>
<sequence length="107" mass="12020">MINASVWYLFIAIGIGTFAIRLSFIQLYGRKGFNINQYERVFLLLAPAVLSALSIPAILSQGSTDLSEISIEKLSAAIVTGLLAWYFKGVFWPLILGMLTFWLIRYL</sequence>
<dbReference type="InterPro" id="IPR008407">
    <property type="entry name" value="Brnchd-chn_aa_trnsp_AzlD"/>
</dbReference>
<comment type="caution">
    <text evidence="2">The sequence shown here is derived from an EMBL/GenBank/DDBJ whole genome shotgun (WGS) entry which is preliminary data.</text>
</comment>
<proteinExistence type="predicted"/>
<protein>
    <submittedName>
        <fullName evidence="2">Putative membrane protein</fullName>
    </submittedName>
</protein>
<keyword evidence="3" id="KW-1185">Reference proteome</keyword>
<name>W9UZJ9_9GAMM</name>
<keyword evidence="1" id="KW-0812">Transmembrane</keyword>
<keyword evidence="1" id="KW-1133">Transmembrane helix</keyword>
<reference evidence="3" key="1">
    <citation type="submission" date="2012-11" db="EMBL/GenBank/DDBJ databases">
        <authorList>
            <person name="Singh A."/>
            <person name="Pinnaka A.K."/>
            <person name="Vaidya B."/>
        </authorList>
    </citation>
    <scope>NUCLEOTIDE SEQUENCE [LARGE SCALE GENOMIC DNA]</scope>
    <source>
        <strain evidence="3">AK23</strain>
    </source>
</reference>
<reference evidence="2 3" key="2">
    <citation type="journal article" date="2015" name="Syst. Appl. Microbiol.">
        <title>Nitrincola nitratireducens sp. nov. isolated from a haloalkaline crater lake.</title>
        <authorList>
            <person name="Singh A."/>
            <person name="Vaidya B."/>
            <person name="Tanuku N.R."/>
            <person name="Pinnaka A.K."/>
        </authorList>
    </citation>
    <scope>NUCLEOTIDE SEQUENCE [LARGE SCALE GENOMIC DNA]</scope>
    <source>
        <strain evidence="2 3">AK23</strain>
    </source>
</reference>
<dbReference type="AlphaFoldDB" id="W9UZJ9"/>
<dbReference type="Proteomes" id="UP000019464">
    <property type="component" value="Unassembled WGS sequence"/>
</dbReference>
<evidence type="ECO:0000256" key="1">
    <source>
        <dbReference type="SAM" id="Phobius"/>
    </source>
</evidence>
<dbReference type="RefSeq" id="WP_036507794.1">
    <property type="nucleotide sequence ID" value="NZ_AONB01000002.1"/>
</dbReference>
<evidence type="ECO:0000313" key="2">
    <source>
        <dbReference type="EMBL" id="EXJ12494.1"/>
    </source>
</evidence>
<organism evidence="2 3">
    <name type="scientific">Nitrincola nitratireducens</name>
    <dbReference type="NCBI Taxonomy" id="1229521"/>
    <lineage>
        <taxon>Bacteria</taxon>
        <taxon>Pseudomonadati</taxon>
        <taxon>Pseudomonadota</taxon>
        <taxon>Gammaproteobacteria</taxon>
        <taxon>Oceanospirillales</taxon>
        <taxon>Oceanospirillaceae</taxon>
        <taxon>Nitrincola</taxon>
    </lineage>
</organism>
<accession>W9UZJ9</accession>
<feature type="transmembrane region" description="Helical" evidence="1">
    <location>
        <begin position="41"/>
        <end position="63"/>
    </location>
</feature>
<dbReference type="Pfam" id="PF05437">
    <property type="entry name" value="AzlD"/>
    <property type="match status" value="1"/>
</dbReference>
<dbReference type="STRING" id="1229521.D791_00739"/>